<gene>
    <name evidence="8" type="ORF">EQM13_11535</name>
</gene>
<evidence type="ECO:0000256" key="3">
    <source>
        <dbReference type="ARBA" id="ARBA00022576"/>
    </source>
</evidence>
<dbReference type="InterPro" id="IPR015424">
    <property type="entry name" value="PyrdxlP-dep_Trfase"/>
</dbReference>
<proteinExistence type="inferred from homology"/>
<dbReference type="GO" id="GO:0008483">
    <property type="term" value="F:transaminase activity"/>
    <property type="evidence" value="ECO:0007669"/>
    <property type="project" value="UniProtKB-KW"/>
</dbReference>
<comment type="cofactor">
    <cofactor evidence="1 6">
        <name>pyridoxal 5'-phosphate</name>
        <dbReference type="ChEBI" id="CHEBI:597326"/>
    </cofactor>
</comment>
<evidence type="ECO:0000259" key="7">
    <source>
        <dbReference type="Pfam" id="PF00155"/>
    </source>
</evidence>
<comment type="similarity">
    <text evidence="2 6">Belongs to the class-I pyridoxal-phosphate-dependent aminotransferase family.</text>
</comment>
<dbReference type="PROSITE" id="PS00105">
    <property type="entry name" value="AA_TRANSFER_CLASS_1"/>
    <property type="match status" value="1"/>
</dbReference>
<feature type="domain" description="Aminotransferase class I/classII large" evidence="7">
    <location>
        <begin position="34"/>
        <end position="383"/>
    </location>
</feature>
<dbReference type="RefSeq" id="WP_114218096.1">
    <property type="nucleotide sequence ID" value="NZ_CP035282.1"/>
</dbReference>
<evidence type="ECO:0000256" key="5">
    <source>
        <dbReference type="ARBA" id="ARBA00022898"/>
    </source>
</evidence>
<dbReference type="SUPFAM" id="SSF53383">
    <property type="entry name" value="PLP-dependent transferases"/>
    <property type="match status" value="1"/>
</dbReference>
<dbReference type="AlphaFoldDB" id="A0A410QDW4"/>
<dbReference type="EMBL" id="CP035282">
    <property type="protein sequence ID" value="QAT62175.1"/>
    <property type="molecule type" value="Genomic_DNA"/>
</dbReference>
<evidence type="ECO:0000313" key="8">
    <source>
        <dbReference type="EMBL" id="QAT62175.1"/>
    </source>
</evidence>
<keyword evidence="4 6" id="KW-0808">Transferase</keyword>
<dbReference type="KEGG" id="spoa:EQM13_11535"/>
<keyword evidence="3 6" id="KW-0032">Aminotransferase</keyword>
<dbReference type="GO" id="GO:0030170">
    <property type="term" value="F:pyridoxal phosphate binding"/>
    <property type="evidence" value="ECO:0007669"/>
    <property type="project" value="InterPro"/>
</dbReference>
<evidence type="ECO:0000256" key="4">
    <source>
        <dbReference type="ARBA" id="ARBA00022679"/>
    </source>
</evidence>
<dbReference type="Gene3D" id="3.40.640.10">
    <property type="entry name" value="Type I PLP-dependent aspartate aminotransferase-like (Major domain)"/>
    <property type="match status" value="1"/>
</dbReference>
<dbReference type="InterPro" id="IPR050596">
    <property type="entry name" value="AspAT/PAT-like"/>
</dbReference>
<dbReference type="Gene3D" id="3.90.1150.10">
    <property type="entry name" value="Aspartate Aminotransferase, domain 1"/>
    <property type="match status" value="1"/>
</dbReference>
<evidence type="ECO:0000256" key="2">
    <source>
        <dbReference type="ARBA" id="ARBA00007441"/>
    </source>
</evidence>
<name>A0A410QDW4_9FIRM</name>
<dbReference type="InterPro" id="IPR004839">
    <property type="entry name" value="Aminotransferase_I/II_large"/>
</dbReference>
<organism evidence="8 9">
    <name type="scientific">Acidilutibacter cellobiosedens</name>
    <dbReference type="NCBI Taxonomy" id="2507161"/>
    <lineage>
        <taxon>Bacteria</taxon>
        <taxon>Bacillati</taxon>
        <taxon>Bacillota</taxon>
        <taxon>Tissierellia</taxon>
        <taxon>Tissierellales</taxon>
        <taxon>Acidilutibacteraceae</taxon>
        <taxon>Acidilutibacter</taxon>
    </lineage>
</organism>
<reference evidence="9" key="1">
    <citation type="submission" date="2019-01" db="EMBL/GenBank/DDBJ databases">
        <title>Draft genomes of a novel of Sporanaerobacter strains.</title>
        <authorList>
            <person name="Ma S."/>
        </authorList>
    </citation>
    <scope>NUCLEOTIDE SEQUENCE [LARGE SCALE GENOMIC DNA]</scope>
    <source>
        <strain evidence="9">NJN-17</strain>
    </source>
</reference>
<evidence type="ECO:0000256" key="1">
    <source>
        <dbReference type="ARBA" id="ARBA00001933"/>
    </source>
</evidence>
<accession>A0A410QDW4</accession>
<keyword evidence="9" id="KW-1185">Reference proteome</keyword>
<dbReference type="EC" id="2.6.1.-" evidence="6"/>
<dbReference type="Pfam" id="PF00155">
    <property type="entry name" value="Aminotran_1_2"/>
    <property type="match status" value="1"/>
</dbReference>
<dbReference type="Proteomes" id="UP000287969">
    <property type="component" value="Chromosome"/>
</dbReference>
<dbReference type="PANTHER" id="PTHR46383:SF1">
    <property type="entry name" value="ASPARTATE AMINOTRANSFERASE"/>
    <property type="match status" value="1"/>
</dbReference>
<dbReference type="InterPro" id="IPR004838">
    <property type="entry name" value="NHTrfase_class1_PyrdxlP-BS"/>
</dbReference>
<evidence type="ECO:0000313" key="9">
    <source>
        <dbReference type="Proteomes" id="UP000287969"/>
    </source>
</evidence>
<dbReference type="FunFam" id="3.40.640.10:FF:000033">
    <property type="entry name" value="Aspartate aminotransferase"/>
    <property type="match status" value="1"/>
</dbReference>
<sequence>MTANIFADRAGRLKGEAAFEILAKTKELEAQGKNIIHFEIGEPDFDTPKNIVEKGKEALNLGYTHYATTQGYLPLREAITKYVKKHKNIDTNPKEIVVTPGAKPAIFYTFLALVNPGDEVIYPDPGYPTYGNLIYFLGAVPVPIQIKEEKGFRLDIEELKSKITNKTKLIVINSPANPTGGVLTPDDIDEIANAIKGKGIYVLSDEIYDRIVYSGEVKSIASIPELKDWTIVVDGFSKAYAMTGWRLGYGIMNEELAEKMSKLMVNSNACVATFTQVAGVEALLGPQDEIDKMIEEFRRRRDLIVDGLNSIKGFKCLKPKGAFYVFPNITGTGKSSKELENYLLYEAGVSVLAGTGFGEVGEGYLRLSYANSIENIQIALERIDKAMKSI</sequence>
<protein>
    <recommendedName>
        <fullName evidence="6">Aminotransferase</fullName>
        <ecNumber evidence="6">2.6.1.-</ecNumber>
    </recommendedName>
</protein>
<keyword evidence="5" id="KW-0663">Pyridoxal phosphate</keyword>
<dbReference type="InterPro" id="IPR015421">
    <property type="entry name" value="PyrdxlP-dep_Trfase_major"/>
</dbReference>
<dbReference type="CDD" id="cd00609">
    <property type="entry name" value="AAT_like"/>
    <property type="match status" value="1"/>
</dbReference>
<dbReference type="InterPro" id="IPR015422">
    <property type="entry name" value="PyrdxlP-dep_Trfase_small"/>
</dbReference>
<evidence type="ECO:0000256" key="6">
    <source>
        <dbReference type="RuleBase" id="RU000481"/>
    </source>
</evidence>
<dbReference type="OrthoDB" id="9802328at2"/>
<dbReference type="GO" id="GO:0006520">
    <property type="term" value="P:amino acid metabolic process"/>
    <property type="evidence" value="ECO:0007669"/>
    <property type="project" value="InterPro"/>
</dbReference>
<dbReference type="PANTHER" id="PTHR46383">
    <property type="entry name" value="ASPARTATE AMINOTRANSFERASE"/>
    <property type="match status" value="1"/>
</dbReference>